<feature type="compositionally biased region" description="Acidic residues" evidence="5">
    <location>
        <begin position="83"/>
        <end position="94"/>
    </location>
</feature>
<dbReference type="GO" id="GO:0008270">
    <property type="term" value="F:zinc ion binding"/>
    <property type="evidence" value="ECO:0007669"/>
    <property type="project" value="UniProtKB-KW"/>
</dbReference>
<evidence type="ECO:0000259" key="6">
    <source>
        <dbReference type="PROSITE" id="PS50135"/>
    </source>
</evidence>
<proteinExistence type="predicted"/>
<reference evidence="7 8" key="1">
    <citation type="submission" date="2015-04" db="EMBL/GenBank/DDBJ databases">
        <title>Complete genome sequence of Schizopora paradoxa KUC8140, a cosmopolitan wood degrader in East Asia.</title>
        <authorList>
            <consortium name="DOE Joint Genome Institute"/>
            <person name="Min B."/>
            <person name="Park H."/>
            <person name="Jang Y."/>
            <person name="Kim J.-J."/>
            <person name="Kim K.H."/>
            <person name="Pangilinan J."/>
            <person name="Lipzen A."/>
            <person name="Riley R."/>
            <person name="Grigoriev I.V."/>
            <person name="Spatafora J.W."/>
            <person name="Choi I.-G."/>
        </authorList>
    </citation>
    <scope>NUCLEOTIDE SEQUENCE [LARGE SCALE GENOMIC DNA]</scope>
    <source>
        <strain evidence="7 8">KUC8140</strain>
    </source>
</reference>
<dbReference type="InterPro" id="IPR043145">
    <property type="entry name" value="Znf_ZZ_sf"/>
</dbReference>
<sequence length="690" mass="77437">MQYTLDLQVTMAIVQGHKPRPNPSLDSAERKLVWLICLGCWALTPTNRPSMKEILNRLTLDEDFIPQATNVDFELPSPSSQDYDCEDYDGPGSDEEEEIELERKSAEELEFLPHAFETIRISSLGLTETDINSMIEHLTSSSYSRSRKISEEVSDSSSRNLILKQDDSGKYHYDYESSQQTPPADFLEFKNNHAQHISNSPTISAEAHKGSREVVTQEPYEVSKPRTITSSCPQGECTRCSGCEMLLDSFRYVCSTCRETPYRVQDGLPETSLSLATPGFELCPSCMEHLGILHAAALANGIVKPDYAQTSQKQLAVWARKAPLNKELRHAFIEMVWGPGGWQDVERPSVNKCSTCSSELSDKQFICISCENYTLCTGCYSQVHEIHPRHAFVVLQDRPLEFEGIVSRVPEGDESDNESLAHPGVKCAHCLQRIIRALYHCVTCESWGESVNICSNCESVGLPGNLDAPDKGHSSAHIMIKIPFPMEPGELRAAGQRAIKLLYEPDTTNPWAPLNQPLIGRNSSGSVTALDHNVSCDSCRICILGTRFQCGACPSSSSSQYNLCEVCEEKSYLVHDPMHIFFKFPRPVDRQITSESGLLPDVYKEPVGQYMHSRAGSMRNPTEYLQYLRHNAAHCDRCDLCGACEKVDTHDRRHIFFVLKAPVDMNRFRKFADPDSPQMIAVLKRPVYFI</sequence>
<name>A0A0H2RGN6_9AGAM</name>
<dbReference type="PANTHER" id="PTHR15090">
    <property type="entry name" value="SEQUESTOSOME 1-RELATED"/>
    <property type="match status" value="1"/>
</dbReference>
<dbReference type="SUPFAM" id="SSF57850">
    <property type="entry name" value="RING/U-box"/>
    <property type="match status" value="3"/>
</dbReference>
<dbReference type="Gene3D" id="3.30.60.90">
    <property type="match status" value="3"/>
</dbReference>
<dbReference type="InParanoid" id="A0A0H2RGN6"/>
<dbReference type="SMART" id="SM00291">
    <property type="entry name" value="ZnF_ZZ"/>
    <property type="match status" value="3"/>
</dbReference>
<evidence type="ECO:0000256" key="1">
    <source>
        <dbReference type="ARBA" id="ARBA00022723"/>
    </source>
</evidence>
<dbReference type="GO" id="GO:0000423">
    <property type="term" value="P:mitophagy"/>
    <property type="evidence" value="ECO:0007669"/>
    <property type="project" value="TreeGrafter"/>
</dbReference>
<dbReference type="GO" id="GO:0070530">
    <property type="term" value="F:K63-linked polyubiquitin modification-dependent protein binding"/>
    <property type="evidence" value="ECO:0007669"/>
    <property type="project" value="TreeGrafter"/>
</dbReference>
<dbReference type="GO" id="GO:0035973">
    <property type="term" value="P:aggrephagy"/>
    <property type="evidence" value="ECO:0007669"/>
    <property type="project" value="TreeGrafter"/>
</dbReference>
<keyword evidence="3" id="KW-0862">Zinc</keyword>
<gene>
    <name evidence="7" type="ORF">SCHPADRAFT_489279</name>
</gene>
<dbReference type="InterPro" id="IPR052260">
    <property type="entry name" value="Autophagy_Rcpt_SigReg"/>
</dbReference>
<evidence type="ECO:0000313" key="7">
    <source>
        <dbReference type="EMBL" id="KLO11030.1"/>
    </source>
</evidence>
<dbReference type="EMBL" id="KQ086010">
    <property type="protein sequence ID" value="KLO11030.1"/>
    <property type="molecule type" value="Genomic_DNA"/>
</dbReference>
<dbReference type="AlphaFoldDB" id="A0A0H2RGN6"/>
<keyword evidence="1" id="KW-0479">Metal-binding</keyword>
<dbReference type="OrthoDB" id="661148at2759"/>
<protein>
    <recommendedName>
        <fullName evidence="6">ZZ-type domain-containing protein</fullName>
    </recommendedName>
</protein>
<dbReference type="Proteomes" id="UP000053477">
    <property type="component" value="Unassembled WGS sequence"/>
</dbReference>
<dbReference type="PROSITE" id="PS50135">
    <property type="entry name" value="ZF_ZZ_2"/>
    <property type="match status" value="1"/>
</dbReference>
<dbReference type="PANTHER" id="PTHR15090:SF0">
    <property type="entry name" value="SEQUESTOSOME-1"/>
    <property type="match status" value="1"/>
</dbReference>
<evidence type="ECO:0000256" key="2">
    <source>
        <dbReference type="ARBA" id="ARBA00022771"/>
    </source>
</evidence>
<keyword evidence="2 4" id="KW-0863">Zinc-finger</keyword>
<dbReference type="GO" id="GO:0005080">
    <property type="term" value="F:protein kinase C binding"/>
    <property type="evidence" value="ECO:0007669"/>
    <property type="project" value="TreeGrafter"/>
</dbReference>
<accession>A0A0H2RGN6</accession>
<dbReference type="GO" id="GO:0044753">
    <property type="term" value="C:amphisome"/>
    <property type="evidence" value="ECO:0007669"/>
    <property type="project" value="TreeGrafter"/>
</dbReference>
<evidence type="ECO:0000256" key="5">
    <source>
        <dbReference type="SAM" id="MobiDB-lite"/>
    </source>
</evidence>
<evidence type="ECO:0000313" key="8">
    <source>
        <dbReference type="Proteomes" id="UP000053477"/>
    </source>
</evidence>
<dbReference type="STRING" id="27342.A0A0H2RGN6"/>
<evidence type="ECO:0000256" key="3">
    <source>
        <dbReference type="ARBA" id="ARBA00022833"/>
    </source>
</evidence>
<dbReference type="GO" id="GO:0016235">
    <property type="term" value="C:aggresome"/>
    <property type="evidence" value="ECO:0007669"/>
    <property type="project" value="TreeGrafter"/>
</dbReference>
<dbReference type="InterPro" id="IPR000433">
    <property type="entry name" value="Znf_ZZ"/>
</dbReference>
<evidence type="ECO:0000256" key="4">
    <source>
        <dbReference type="PROSITE-ProRule" id="PRU00228"/>
    </source>
</evidence>
<dbReference type="GO" id="GO:0007032">
    <property type="term" value="P:endosome organization"/>
    <property type="evidence" value="ECO:0007669"/>
    <property type="project" value="TreeGrafter"/>
</dbReference>
<keyword evidence="8" id="KW-1185">Reference proteome</keyword>
<feature type="domain" description="ZZ-type" evidence="6">
    <location>
        <begin position="422"/>
        <end position="487"/>
    </location>
</feature>
<organism evidence="7 8">
    <name type="scientific">Schizopora paradoxa</name>
    <dbReference type="NCBI Taxonomy" id="27342"/>
    <lineage>
        <taxon>Eukaryota</taxon>
        <taxon>Fungi</taxon>
        <taxon>Dikarya</taxon>
        <taxon>Basidiomycota</taxon>
        <taxon>Agaricomycotina</taxon>
        <taxon>Agaricomycetes</taxon>
        <taxon>Hymenochaetales</taxon>
        <taxon>Schizoporaceae</taxon>
        <taxon>Schizopora</taxon>
    </lineage>
</organism>
<feature type="region of interest" description="Disordered" evidence="5">
    <location>
        <begin position="75"/>
        <end position="94"/>
    </location>
</feature>